<dbReference type="InterPro" id="IPR027417">
    <property type="entry name" value="P-loop_NTPase"/>
</dbReference>
<dbReference type="Pfam" id="PF24883">
    <property type="entry name" value="NPHP3_N"/>
    <property type="match status" value="1"/>
</dbReference>
<sequence>MPKSRRSGPALQVLQTARKNFESKLSGLHVKDFSQTTLEDARQGVLETEAQMAARDCLRNTRRLMPLFEGLHHYSKAVEVLCNGVPFMPLIWAPIKFIVNVTCENVQAFDKIIGQYSRIGEALVRFKLLQDTFVDIPEFQQIVVVFYSDILEFNGEAYKFVTRSSWELFFLTSWGRFERRFESIMENLKAHEKLLDNTANALNISEARRQREALSQEKVEKLAKVANDEKIKHASLYEDVSTWLKVDDTEQALIFDSITQEVSKYPGICDWIIQHDRIRSWLRADSNSGFLWLQGSPGSGKTTIANQIVAFLQKVPDSIVVRHFCDALTPASTNYDSILRSILFQLVRTNEDLIAYIHNLKTSQFLERTVTSDALEEIIRNTSGAVRHNNSMSHSIHIIIDGLDVCENEKQKRLIWLLERLVSPSAASACSCKVLLVSRRTELLRKRLRILPKISLNDEVTHITRSIESYARQRFGFMRRQLHELGIDDAKVKDLSQKLAAKAEAMFLWARLVLNYISGNLIYHRNEIENAIKILPRELEQFYEKILLQTISNFDQQSVDRLASMLGWILYSKRPLKKIELQSAITFAPGNPQQEDVVPSFVLGLCSQLVEERPDSTLALIHSSVKEYLQSPQALLPISEQSALLEHTTASMTLLLSATRCFSSGEVDERRQQQLVLSGLYAFQLYAQEYWVDTVLAMYSRQSTALIGDTLQELMGELCSRLEAIHRCDRETALELPVNDLTSNDSLLRCIQHLPMLHWAGVGVLKARSLGSRAKGDHTLATGPMNPLEKVLSRYQAIVRDLLSRQNVTGTSLDKLASFRKTHRDFAYTCRLGGCRRKAVGFETEKLRDQHEEAHRPVLRCEADGCQYPAFPSVNALRRHVKDLHTETRKYRSIRRTNAEKMPGDVRQPFSLVMAGPKSPPPAMIPRQAASHPAMMEDDGFSYQPTSWDESQQRSLRPFGEDTKIKPISWPSKFQGVSDRSSEPIPKEEGWFLDPIFGVEDWFPQEKLELDPSELDYGSIFYDPTLTDVGVDPLEFLF</sequence>
<evidence type="ECO:0000313" key="4">
    <source>
        <dbReference type="EMBL" id="KAH7374985.1"/>
    </source>
</evidence>
<gene>
    <name evidence="4" type="ORF">B0T11DRAFT_334448</name>
</gene>
<feature type="domain" description="Nephrocystin 3-like N-terminal" evidence="3">
    <location>
        <begin position="267"/>
        <end position="439"/>
    </location>
</feature>
<dbReference type="SUPFAM" id="SSF52540">
    <property type="entry name" value="P-loop containing nucleoside triphosphate hydrolases"/>
    <property type="match status" value="1"/>
</dbReference>
<dbReference type="PANTHER" id="PTHR10039">
    <property type="entry name" value="AMELOGENIN"/>
    <property type="match status" value="1"/>
</dbReference>
<dbReference type="OrthoDB" id="4833279at2759"/>
<evidence type="ECO:0000256" key="1">
    <source>
        <dbReference type="ARBA" id="ARBA00022737"/>
    </source>
</evidence>
<name>A0A8K0TQW6_9PEZI</name>
<proteinExistence type="predicted"/>
<dbReference type="AlphaFoldDB" id="A0A8K0TQW6"/>
<evidence type="ECO:0000313" key="5">
    <source>
        <dbReference type="Proteomes" id="UP000813385"/>
    </source>
</evidence>
<dbReference type="InterPro" id="IPR056884">
    <property type="entry name" value="NPHP3-like_N"/>
</dbReference>
<dbReference type="Proteomes" id="UP000813385">
    <property type="component" value="Unassembled WGS sequence"/>
</dbReference>
<reference evidence="4" key="1">
    <citation type="journal article" date="2021" name="Nat. Commun.">
        <title>Genetic determinants of endophytism in the Arabidopsis root mycobiome.</title>
        <authorList>
            <person name="Mesny F."/>
            <person name="Miyauchi S."/>
            <person name="Thiergart T."/>
            <person name="Pickel B."/>
            <person name="Atanasova L."/>
            <person name="Karlsson M."/>
            <person name="Huettel B."/>
            <person name="Barry K.W."/>
            <person name="Haridas S."/>
            <person name="Chen C."/>
            <person name="Bauer D."/>
            <person name="Andreopoulos W."/>
            <person name="Pangilinan J."/>
            <person name="LaButti K."/>
            <person name="Riley R."/>
            <person name="Lipzen A."/>
            <person name="Clum A."/>
            <person name="Drula E."/>
            <person name="Henrissat B."/>
            <person name="Kohler A."/>
            <person name="Grigoriev I.V."/>
            <person name="Martin F.M."/>
            <person name="Hacquard S."/>
        </authorList>
    </citation>
    <scope>NUCLEOTIDE SEQUENCE</scope>
    <source>
        <strain evidence="4">MPI-CAGE-AT-0016</strain>
    </source>
</reference>
<comment type="caution">
    <text evidence="4">The sequence shown here is derived from an EMBL/GenBank/DDBJ whole genome shotgun (WGS) entry which is preliminary data.</text>
</comment>
<protein>
    <submittedName>
        <fullName evidence="4">NACHT domain protein</fullName>
    </submittedName>
</protein>
<feature type="domain" description="DUF7708" evidence="2">
    <location>
        <begin position="68"/>
        <end position="203"/>
    </location>
</feature>
<dbReference type="EMBL" id="JAGPXD010000001">
    <property type="protein sequence ID" value="KAH7374985.1"/>
    <property type="molecule type" value="Genomic_DNA"/>
</dbReference>
<dbReference type="PANTHER" id="PTHR10039:SF14">
    <property type="entry name" value="NACHT DOMAIN-CONTAINING PROTEIN"/>
    <property type="match status" value="1"/>
</dbReference>
<organism evidence="4 5">
    <name type="scientific">Plectosphaerella cucumerina</name>
    <dbReference type="NCBI Taxonomy" id="40658"/>
    <lineage>
        <taxon>Eukaryota</taxon>
        <taxon>Fungi</taxon>
        <taxon>Dikarya</taxon>
        <taxon>Ascomycota</taxon>
        <taxon>Pezizomycotina</taxon>
        <taxon>Sordariomycetes</taxon>
        <taxon>Hypocreomycetidae</taxon>
        <taxon>Glomerellales</taxon>
        <taxon>Plectosphaerellaceae</taxon>
        <taxon>Plectosphaerella</taxon>
    </lineage>
</organism>
<evidence type="ECO:0000259" key="2">
    <source>
        <dbReference type="Pfam" id="PF24809"/>
    </source>
</evidence>
<dbReference type="Gene3D" id="3.40.50.300">
    <property type="entry name" value="P-loop containing nucleotide triphosphate hydrolases"/>
    <property type="match status" value="1"/>
</dbReference>
<evidence type="ECO:0000259" key="3">
    <source>
        <dbReference type="Pfam" id="PF24883"/>
    </source>
</evidence>
<keyword evidence="1" id="KW-0677">Repeat</keyword>
<dbReference type="Pfam" id="PF24809">
    <property type="entry name" value="DUF7708"/>
    <property type="match status" value="1"/>
</dbReference>
<dbReference type="InterPro" id="IPR056125">
    <property type="entry name" value="DUF7708"/>
</dbReference>
<accession>A0A8K0TQW6</accession>
<keyword evidence="5" id="KW-1185">Reference proteome</keyword>